<dbReference type="eggNOG" id="ENOG502TA0U">
    <property type="taxonomic scope" value="Eukaryota"/>
</dbReference>
<feature type="compositionally biased region" description="Basic and acidic residues" evidence="1">
    <location>
        <begin position="672"/>
        <end position="688"/>
    </location>
</feature>
<dbReference type="RefSeq" id="XP_002295676.1">
    <property type="nucleotide sequence ID" value="XM_002295640.1"/>
</dbReference>
<dbReference type="PaxDb" id="35128-Thaps23338"/>
<name>B5YP48_THAPS</name>
<reference evidence="2 3" key="1">
    <citation type="journal article" date="2004" name="Science">
        <title>The genome of the diatom Thalassiosira pseudonana: ecology, evolution, and metabolism.</title>
        <authorList>
            <person name="Armbrust E.V."/>
            <person name="Berges J.A."/>
            <person name="Bowler C."/>
            <person name="Green B.R."/>
            <person name="Martinez D."/>
            <person name="Putnam N.H."/>
            <person name="Zhou S."/>
            <person name="Allen A.E."/>
            <person name="Apt K.E."/>
            <person name="Bechner M."/>
            <person name="Brzezinski M.A."/>
            <person name="Chaal B.K."/>
            <person name="Chiovitti A."/>
            <person name="Davis A.K."/>
            <person name="Demarest M.S."/>
            <person name="Detter J.C."/>
            <person name="Glavina T."/>
            <person name="Goodstein D."/>
            <person name="Hadi M.Z."/>
            <person name="Hellsten U."/>
            <person name="Hildebrand M."/>
            <person name="Jenkins B.D."/>
            <person name="Jurka J."/>
            <person name="Kapitonov V.V."/>
            <person name="Kroger N."/>
            <person name="Lau W.W."/>
            <person name="Lane T.W."/>
            <person name="Larimer F.W."/>
            <person name="Lippmeier J.C."/>
            <person name="Lucas S."/>
            <person name="Medina M."/>
            <person name="Montsant A."/>
            <person name="Obornik M."/>
            <person name="Parker M.S."/>
            <person name="Palenik B."/>
            <person name="Pazour G.J."/>
            <person name="Richardson P.M."/>
            <person name="Rynearson T.A."/>
            <person name="Saito M.A."/>
            <person name="Schwartz D.C."/>
            <person name="Thamatrakoln K."/>
            <person name="Valentin K."/>
            <person name="Vardi A."/>
            <person name="Wilkerson F.P."/>
            <person name="Rokhsar D.S."/>
        </authorList>
    </citation>
    <scope>NUCLEOTIDE SEQUENCE [LARGE SCALE GENOMIC DNA]</scope>
    <source>
        <strain evidence="2 3">CCMP1335</strain>
    </source>
</reference>
<dbReference type="EMBL" id="CP001160">
    <property type="protein sequence ID" value="ACI64393.1"/>
    <property type="molecule type" value="Genomic_DNA"/>
</dbReference>
<keyword evidence="3" id="KW-1185">Reference proteome</keyword>
<dbReference type="GeneID" id="7450642"/>
<dbReference type="AlphaFoldDB" id="B5YP48"/>
<feature type="compositionally biased region" description="Polar residues" evidence="1">
    <location>
        <begin position="230"/>
        <end position="241"/>
    </location>
</feature>
<feature type="region of interest" description="Disordered" evidence="1">
    <location>
        <begin position="222"/>
        <end position="241"/>
    </location>
</feature>
<dbReference type="InParanoid" id="B5YP48"/>
<proteinExistence type="predicted"/>
<reference evidence="2 3" key="2">
    <citation type="journal article" date="2008" name="Nature">
        <title>The Phaeodactylum genome reveals the evolutionary history of diatom genomes.</title>
        <authorList>
            <person name="Bowler C."/>
            <person name="Allen A.E."/>
            <person name="Badger J.H."/>
            <person name="Grimwood J."/>
            <person name="Jabbari K."/>
            <person name="Kuo A."/>
            <person name="Maheswari U."/>
            <person name="Martens C."/>
            <person name="Maumus F."/>
            <person name="Otillar R.P."/>
            <person name="Rayko E."/>
            <person name="Salamov A."/>
            <person name="Vandepoele K."/>
            <person name="Beszteri B."/>
            <person name="Gruber A."/>
            <person name="Heijde M."/>
            <person name="Katinka M."/>
            <person name="Mock T."/>
            <person name="Valentin K."/>
            <person name="Verret F."/>
            <person name="Berges J.A."/>
            <person name="Brownlee C."/>
            <person name="Cadoret J.P."/>
            <person name="Chiovitti A."/>
            <person name="Choi C.J."/>
            <person name="Coesel S."/>
            <person name="De Martino A."/>
            <person name="Detter J.C."/>
            <person name="Durkin C."/>
            <person name="Falciatore A."/>
            <person name="Fournet J."/>
            <person name="Haruta M."/>
            <person name="Huysman M.J."/>
            <person name="Jenkins B.D."/>
            <person name="Jiroutova K."/>
            <person name="Jorgensen R.E."/>
            <person name="Joubert Y."/>
            <person name="Kaplan A."/>
            <person name="Kroger N."/>
            <person name="Kroth P.G."/>
            <person name="La Roche J."/>
            <person name="Lindquist E."/>
            <person name="Lommer M."/>
            <person name="Martin-Jezequel V."/>
            <person name="Lopez P.J."/>
            <person name="Lucas S."/>
            <person name="Mangogna M."/>
            <person name="McGinnis K."/>
            <person name="Medlin L.K."/>
            <person name="Montsant A."/>
            <person name="Oudot-Le Secq M.P."/>
            <person name="Napoli C."/>
            <person name="Obornik M."/>
            <person name="Parker M.S."/>
            <person name="Petit J.L."/>
            <person name="Porcel B.M."/>
            <person name="Poulsen N."/>
            <person name="Robison M."/>
            <person name="Rychlewski L."/>
            <person name="Rynearson T.A."/>
            <person name="Schmutz J."/>
            <person name="Shapiro H."/>
            <person name="Siaut M."/>
            <person name="Stanley M."/>
            <person name="Sussman M.R."/>
            <person name="Taylor A.R."/>
            <person name="Vardi A."/>
            <person name="von Dassow P."/>
            <person name="Vyverman W."/>
            <person name="Willis A."/>
            <person name="Wyrwicz L.S."/>
            <person name="Rokhsar D.S."/>
            <person name="Weissenbach J."/>
            <person name="Armbrust E.V."/>
            <person name="Green B.R."/>
            <person name="Van de Peer Y."/>
            <person name="Grigoriev I.V."/>
        </authorList>
    </citation>
    <scope>NUCLEOTIDE SEQUENCE [LARGE SCALE GENOMIC DNA]</scope>
    <source>
        <strain evidence="2 3">CCMP1335</strain>
    </source>
</reference>
<organism evidence="2 3">
    <name type="scientific">Thalassiosira pseudonana</name>
    <name type="common">Marine diatom</name>
    <name type="synonym">Cyclotella nana</name>
    <dbReference type="NCBI Taxonomy" id="35128"/>
    <lineage>
        <taxon>Eukaryota</taxon>
        <taxon>Sar</taxon>
        <taxon>Stramenopiles</taxon>
        <taxon>Ochrophyta</taxon>
        <taxon>Bacillariophyta</taxon>
        <taxon>Coscinodiscophyceae</taxon>
        <taxon>Thalassiosirophycidae</taxon>
        <taxon>Thalassiosirales</taxon>
        <taxon>Thalassiosiraceae</taxon>
        <taxon>Thalassiosira</taxon>
    </lineage>
</organism>
<feature type="compositionally biased region" description="Low complexity" evidence="1">
    <location>
        <begin position="445"/>
        <end position="468"/>
    </location>
</feature>
<feature type="compositionally biased region" description="Polar residues" evidence="1">
    <location>
        <begin position="408"/>
        <end position="423"/>
    </location>
</feature>
<evidence type="ECO:0000313" key="2">
    <source>
        <dbReference type="EMBL" id="ACI64393.1"/>
    </source>
</evidence>
<feature type="compositionally biased region" description="Basic and acidic residues" evidence="1">
    <location>
        <begin position="382"/>
        <end position="400"/>
    </location>
</feature>
<feature type="region of interest" description="Disordered" evidence="1">
    <location>
        <begin position="338"/>
        <end position="488"/>
    </location>
</feature>
<sequence>MVAGGASLRQSHLLRFVREGCRHSSRFSLDSMMNRTTNPTIGNRILVLRTMGSLQSLPSLQNQSLLLLRHQQLHEEAPTATIARGYYQHHHQQQIRFKWQPQPQPASVWKSIQSSFTNVRMARVNSEWEAALRWIAGWDQSQLHTPQYLHQPLHLHQQQGVTGGYGGNFAFQNEHWKVVGNGRGALYDSTDGKQHGFDGFVDDLARILQACISQCVDDEDFDSRRDEEGGTTSSDSSNVAIGESSSGDMILRSFFSWAIGKSSLPKVSLRKLDTLPPEVKYLFAGALRLALSSIAVYALHSIWSWAISPIFWEWYTSVRGYNESPKWLVEHEREVEMAKQASQKKKGPSSKRLKRKNTNKQHTNGGKANEAFTSRSATPVNEKLKEQTEDAEEERFKEVGKSYVGRETQIQQMQSSVTPSRNAETTDKATSNDDVASFDDKDRGIPSSISISTSSCTSSPSLKPISSLVEGKNLPDTPTLHDGTSARPVPRWNAPLEVQSTHAPVPSQQKRLLVPTQKQREDAANRLREFQNAQIQRLLSQKMVAQKIKLSSAGPSATAPTIPGLLSGTSFQSTGNLSSSNSMLSGKQSLGVPLKPPPGISFNHLSEASHEQNNHDDFLADNELLISKLLDDDDDDDYVEIKAAESEMESFAHETSSLDPSAAPFVSGRSVNTDEKVCPPCPKLDKKQGGANWELSVSPTNGIKGVYGGSVW</sequence>
<feature type="region of interest" description="Disordered" evidence="1">
    <location>
        <begin position="668"/>
        <end position="694"/>
    </location>
</feature>
<feature type="compositionally biased region" description="Polar residues" evidence="1">
    <location>
        <begin position="360"/>
        <end position="379"/>
    </location>
</feature>
<accession>B5YP48</accession>
<dbReference type="Proteomes" id="UP000001449">
    <property type="component" value="Chromosome 7"/>
</dbReference>
<dbReference type="HOGENOM" id="CLU_388096_0_0_1"/>
<feature type="compositionally biased region" description="Basic residues" evidence="1">
    <location>
        <begin position="342"/>
        <end position="359"/>
    </location>
</feature>
<evidence type="ECO:0000256" key="1">
    <source>
        <dbReference type="SAM" id="MobiDB-lite"/>
    </source>
</evidence>
<gene>
    <name evidence="2" type="ORF">THAPS_23338</name>
</gene>
<dbReference type="KEGG" id="tps:THAPS_23338"/>
<evidence type="ECO:0000313" key="3">
    <source>
        <dbReference type="Proteomes" id="UP000001449"/>
    </source>
</evidence>
<protein>
    <submittedName>
        <fullName evidence="2">Uncharacterized protein</fullName>
    </submittedName>
</protein>